<dbReference type="Proteomes" id="UP000092666">
    <property type="component" value="Unassembled WGS sequence"/>
</dbReference>
<dbReference type="AlphaFoldDB" id="A0A1B9GZG5"/>
<feature type="coiled-coil region" evidence="4">
    <location>
        <begin position="847"/>
        <end position="874"/>
    </location>
</feature>
<organism evidence="6 7">
    <name type="scientific">Kwoniella heveanensis BCC8398</name>
    <dbReference type="NCBI Taxonomy" id="1296120"/>
    <lineage>
        <taxon>Eukaryota</taxon>
        <taxon>Fungi</taxon>
        <taxon>Dikarya</taxon>
        <taxon>Basidiomycota</taxon>
        <taxon>Agaricomycotina</taxon>
        <taxon>Tremellomycetes</taxon>
        <taxon>Tremellales</taxon>
        <taxon>Cryptococcaceae</taxon>
        <taxon>Kwoniella</taxon>
    </lineage>
</organism>
<dbReference type="STRING" id="1296120.A0A1B9GZG5"/>
<reference evidence="7" key="2">
    <citation type="submission" date="2013-12" db="EMBL/GenBank/DDBJ databases">
        <title>Evolution of pathogenesis and genome organization in the Tremellales.</title>
        <authorList>
            <person name="Cuomo C."/>
            <person name="Litvintseva A."/>
            <person name="Heitman J."/>
            <person name="Chen Y."/>
            <person name="Sun S."/>
            <person name="Springer D."/>
            <person name="Dromer F."/>
            <person name="Young S."/>
            <person name="Zeng Q."/>
            <person name="Chapman S."/>
            <person name="Gujja S."/>
            <person name="Saif S."/>
            <person name="Birren B."/>
        </authorList>
    </citation>
    <scope>NUCLEOTIDE SEQUENCE [LARGE SCALE GENOMIC DNA]</scope>
    <source>
        <strain evidence="7">BCC8398</strain>
    </source>
</reference>
<evidence type="ECO:0000256" key="4">
    <source>
        <dbReference type="SAM" id="Coils"/>
    </source>
</evidence>
<feature type="repeat" description="TPR" evidence="3">
    <location>
        <begin position="600"/>
        <end position="633"/>
    </location>
</feature>
<feature type="region of interest" description="Disordered" evidence="5">
    <location>
        <begin position="347"/>
        <end position="366"/>
    </location>
</feature>
<name>A0A1B9GZG5_9TREE</name>
<dbReference type="SMART" id="SM00028">
    <property type="entry name" value="TPR"/>
    <property type="match status" value="2"/>
</dbReference>
<dbReference type="SUPFAM" id="SSF48452">
    <property type="entry name" value="TPR-like"/>
    <property type="match status" value="1"/>
</dbReference>
<evidence type="ECO:0000256" key="1">
    <source>
        <dbReference type="ARBA" id="ARBA00022737"/>
    </source>
</evidence>
<evidence type="ECO:0000256" key="5">
    <source>
        <dbReference type="SAM" id="MobiDB-lite"/>
    </source>
</evidence>
<dbReference type="EMBL" id="KI669495">
    <property type="protein sequence ID" value="OCF36412.1"/>
    <property type="molecule type" value="Genomic_DNA"/>
</dbReference>
<keyword evidence="2 3" id="KW-0802">TPR repeat</keyword>
<protein>
    <submittedName>
        <fullName evidence="6">TPR repeat-containing protein</fullName>
    </submittedName>
</protein>
<feature type="region of interest" description="Disordered" evidence="5">
    <location>
        <begin position="296"/>
        <end position="326"/>
    </location>
</feature>
<feature type="repeat" description="TPR" evidence="3">
    <location>
        <begin position="634"/>
        <end position="667"/>
    </location>
</feature>
<evidence type="ECO:0000256" key="3">
    <source>
        <dbReference type="PROSITE-ProRule" id="PRU00339"/>
    </source>
</evidence>
<keyword evidence="4" id="KW-0175">Coiled coil</keyword>
<keyword evidence="7" id="KW-1185">Reference proteome</keyword>
<feature type="region of interest" description="Disordered" evidence="5">
    <location>
        <begin position="878"/>
        <end position="900"/>
    </location>
</feature>
<evidence type="ECO:0000313" key="6">
    <source>
        <dbReference type="EMBL" id="OCF36412.1"/>
    </source>
</evidence>
<dbReference type="PANTHER" id="PTHR16193">
    <property type="entry name" value="TETRATRICOPEPTIDE REPEAT PROTEIN 27"/>
    <property type="match status" value="1"/>
</dbReference>
<dbReference type="InterPro" id="IPR044244">
    <property type="entry name" value="TTC27/Emw1"/>
</dbReference>
<dbReference type="Gene3D" id="1.25.40.10">
    <property type="entry name" value="Tetratricopeptide repeat domain"/>
    <property type="match status" value="1"/>
</dbReference>
<proteinExistence type="predicted"/>
<dbReference type="PANTHER" id="PTHR16193:SF0">
    <property type="entry name" value="TETRATRICOPEPTIDE REPEAT PROTEIN 27"/>
    <property type="match status" value="1"/>
</dbReference>
<dbReference type="InterPro" id="IPR011990">
    <property type="entry name" value="TPR-like_helical_dom_sf"/>
</dbReference>
<evidence type="ECO:0000313" key="7">
    <source>
        <dbReference type="Proteomes" id="UP000092666"/>
    </source>
</evidence>
<accession>A0A1B9GZG5</accession>
<gene>
    <name evidence="6" type="ORF">I316_01661</name>
</gene>
<dbReference type="Pfam" id="PF14559">
    <property type="entry name" value="TPR_19"/>
    <property type="match status" value="1"/>
</dbReference>
<reference evidence="6 7" key="1">
    <citation type="submission" date="2013-07" db="EMBL/GenBank/DDBJ databases">
        <title>The Genome Sequence of Cryptococcus heveanensis BCC8398.</title>
        <authorList>
            <consortium name="The Broad Institute Genome Sequencing Platform"/>
            <person name="Cuomo C."/>
            <person name="Litvintseva A."/>
            <person name="Chen Y."/>
            <person name="Heitman J."/>
            <person name="Sun S."/>
            <person name="Springer D."/>
            <person name="Dromer F."/>
            <person name="Young S.K."/>
            <person name="Zeng Q."/>
            <person name="Gargeya S."/>
            <person name="Fitzgerald M."/>
            <person name="Abouelleil A."/>
            <person name="Alvarado L."/>
            <person name="Berlin A.M."/>
            <person name="Chapman S.B."/>
            <person name="Dewar J."/>
            <person name="Goldberg J."/>
            <person name="Griggs A."/>
            <person name="Gujja S."/>
            <person name="Hansen M."/>
            <person name="Howarth C."/>
            <person name="Imamovic A."/>
            <person name="Larimer J."/>
            <person name="McCowan C."/>
            <person name="Murphy C."/>
            <person name="Pearson M."/>
            <person name="Priest M."/>
            <person name="Roberts A."/>
            <person name="Saif S."/>
            <person name="Shea T."/>
            <person name="Sykes S."/>
            <person name="Wortman J."/>
            <person name="Nusbaum C."/>
            <person name="Birren B."/>
        </authorList>
    </citation>
    <scope>NUCLEOTIDE SEQUENCE [LARGE SCALE GENOMIC DNA]</scope>
    <source>
        <strain evidence="6 7">BCC8398</strain>
    </source>
</reference>
<feature type="compositionally biased region" description="Basic and acidic residues" evidence="5">
    <location>
        <begin position="879"/>
        <end position="900"/>
    </location>
</feature>
<dbReference type="InterPro" id="IPR019734">
    <property type="entry name" value="TPR_rpt"/>
</dbReference>
<evidence type="ECO:0000256" key="2">
    <source>
        <dbReference type="ARBA" id="ARBA00022803"/>
    </source>
</evidence>
<dbReference type="PROSITE" id="PS50005">
    <property type="entry name" value="TPR"/>
    <property type="match status" value="2"/>
</dbReference>
<sequence length="938" mass="104553">MSDLEWAIYRGVAPKSSTTSTSTSTSTSRVEELATQLAEADFKSILLSAEAKAIFATSPLLLEGLNVSPNPDAQSGDSASESITSPVIRLIVAIALLHSFAQVNWTGPDLTFSPLDILPTVSATSTSTEELNNASVPLLTLKGEPAYHLASQPVLLLLARRLFLSLLSSSPNSSSSSSSSSSSASSLRTLPLWLLRLHLVHIALLDEPVSLEENVFQSIEKLLADVNVAQDQDLVATIHLERGLLHHALGQDKQANQEFLTASKASGLEFELTGALGKRTKYQIAAHSQLVLLAESRKREGDGEDTAAAAGQEGEGEEGNNGKDAALPETLALNDDTLLEETEFTKVTRDDSASASTSRLSHIDPANQPALHPLDQSLLLSLCLSQHNNSPSSGLTGQQMMPFLVRVISHPRNWSVHTTGLLLRSRLESTRSRTVERSTLQLLALIEQMPTSDSSTTERLKYFHQLPLPSKWEMERELAKRYLSLGVTRSALEIFTRLEMWEDAVMCLQRMDRESEAETIVRDLLEGKKTESDVVSTLNKASLSKQRKNKLTAAREAKLWCLLGDLALNSEQATKDPAGARQAAIEHYEKAWQVSKHTSSRAMRSLGTIRVGLQQYEEAIICLKNALEINPLYSRAWFTLGVCLVRLERWNEAKDAFRRQVGVEDDDGEGWNNLAAVYLRLGEEGLPKGEQPPPVTFENKLLAYRALRQGLKHSYNNWRMWQNYMIISIDVGELSEAARAMTRVVEELATKDPILAVDPDVLDKLVDSVTRDDYSLLEQGEVVPTSSNEGFGLLPIVERLFDHTILPRISDSPRVWRAHARLLRWKEDWAGAQEDYLRAYRCSVVSDERVERDLEKWREAVQEIEDLVAVLSQLGPKAKAQEEAKQKDGEEPKKKKGDWKFQARGLVRTFMGRTRESFEQEKDWERLQDLLDELKRSD</sequence>
<keyword evidence="1" id="KW-0677">Repeat</keyword>
<dbReference type="OrthoDB" id="1936594at2759"/>